<accession>B0JUH4</accession>
<reference evidence="1 2" key="1">
    <citation type="journal article" date="2007" name="DNA Res.">
        <title>Complete genomic structure of the bloom-forming toxic cyanobacterium Microcystis aeruginosa NIES-843.</title>
        <authorList>
            <person name="Kaneko T."/>
            <person name="Nakajima N."/>
            <person name="Okamoto S."/>
            <person name="Suzuki I."/>
            <person name="Tanabe Y."/>
            <person name="Tamaoki M."/>
            <person name="Nakamura Y."/>
            <person name="Kasai F."/>
            <person name="Watanabe A."/>
            <person name="Kawashima K."/>
            <person name="Kishida Y."/>
            <person name="Ono A."/>
            <person name="Shimizu Y."/>
            <person name="Takahashi C."/>
            <person name="Minami C."/>
            <person name="Fujishiro T."/>
            <person name="Kohara M."/>
            <person name="Katoh M."/>
            <person name="Nakazaki N."/>
            <person name="Nakayama S."/>
            <person name="Yamada M."/>
            <person name="Tabata S."/>
            <person name="Watanabe M.M."/>
        </authorList>
    </citation>
    <scope>NUCLEOTIDE SEQUENCE [LARGE SCALE GENOMIC DNA]</scope>
    <source>
        <strain evidence="2">NIES-843 / IAM M-247</strain>
    </source>
</reference>
<name>B0JUH4_MICAN</name>
<proteinExistence type="predicted"/>
<dbReference type="EMBL" id="AP009552">
    <property type="protein sequence ID" value="BAG04422.1"/>
    <property type="molecule type" value="Genomic_DNA"/>
</dbReference>
<dbReference type="KEGG" id="mar:MAE_46000"/>
<dbReference type="EnsemblBacteria" id="BAG04422">
    <property type="protein sequence ID" value="BAG04422"/>
    <property type="gene ID" value="MAE_46000"/>
</dbReference>
<keyword evidence="2" id="KW-1185">Reference proteome</keyword>
<dbReference type="Proteomes" id="UP000001510">
    <property type="component" value="Chromosome"/>
</dbReference>
<dbReference type="AlphaFoldDB" id="B0JUH4"/>
<organism evidence="1 2">
    <name type="scientific">Microcystis aeruginosa (strain NIES-843 / IAM M-2473)</name>
    <dbReference type="NCBI Taxonomy" id="449447"/>
    <lineage>
        <taxon>Bacteria</taxon>
        <taxon>Bacillati</taxon>
        <taxon>Cyanobacteriota</taxon>
        <taxon>Cyanophyceae</taxon>
        <taxon>Oscillatoriophycideae</taxon>
        <taxon>Chroococcales</taxon>
        <taxon>Microcystaceae</taxon>
        <taxon>Microcystis</taxon>
    </lineage>
</organism>
<evidence type="ECO:0000313" key="1">
    <source>
        <dbReference type="EMBL" id="BAG04422.1"/>
    </source>
</evidence>
<protein>
    <submittedName>
        <fullName evidence="1">Uncharacterized protein</fullName>
    </submittedName>
</protein>
<dbReference type="PaxDb" id="449447-MAE_46000"/>
<evidence type="ECO:0000313" key="2">
    <source>
        <dbReference type="Proteomes" id="UP000001510"/>
    </source>
</evidence>
<sequence>MWFVPLARQQDCILEYILPTKPKRANGCQQRIYQSIKLSMRAFLSILTLLL</sequence>
<dbReference type="HOGENOM" id="CLU_3100892_0_0_3"/>
<gene>
    <name evidence="1" type="ordered locus">MAE_46000</name>
</gene>